<evidence type="ECO:0000256" key="4">
    <source>
        <dbReference type="ARBA" id="ARBA00035175"/>
    </source>
</evidence>
<dbReference type="PRINTS" id="PR00063">
    <property type="entry name" value="RIBOSOMALL27"/>
</dbReference>
<dbReference type="Pfam" id="PF01016">
    <property type="entry name" value="Ribosomal_L27"/>
    <property type="match status" value="1"/>
</dbReference>
<dbReference type="Gene3D" id="2.40.50.100">
    <property type="match status" value="1"/>
</dbReference>
<accession>A0A1F7YKU6</accession>
<dbReference type="GO" id="GO:0022625">
    <property type="term" value="C:cytosolic large ribosomal subunit"/>
    <property type="evidence" value="ECO:0007669"/>
    <property type="project" value="TreeGrafter"/>
</dbReference>
<evidence type="ECO:0000256" key="1">
    <source>
        <dbReference type="ARBA" id="ARBA00010797"/>
    </source>
</evidence>
<comment type="similarity">
    <text evidence="1">Belongs to the bacterial ribosomal protein bL27 family.</text>
</comment>
<dbReference type="PROSITE" id="PS00831">
    <property type="entry name" value="RIBOSOMAL_L27"/>
    <property type="match status" value="1"/>
</dbReference>
<dbReference type="InterPro" id="IPR001684">
    <property type="entry name" value="Ribosomal_bL27"/>
</dbReference>
<protein>
    <recommendedName>
        <fullName evidence="4">Large ribosomal subunit protein bL27</fullName>
    </recommendedName>
    <alternativeName>
        <fullName evidence="5">50S ribosomal protein L27</fullName>
    </alternativeName>
</protein>
<dbReference type="GO" id="GO:0006412">
    <property type="term" value="P:translation"/>
    <property type="evidence" value="ECO:0007669"/>
    <property type="project" value="InterPro"/>
</dbReference>
<evidence type="ECO:0000313" key="6">
    <source>
        <dbReference type="EMBL" id="OGM27499.1"/>
    </source>
</evidence>
<proteinExistence type="inferred from homology"/>
<dbReference type="SUPFAM" id="SSF110324">
    <property type="entry name" value="Ribosomal L27 protein-like"/>
    <property type="match status" value="1"/>
</dbReference>
<evidence type="ECO:0000256" key="5">
    <source>
        <dbReference type="ARBA" id="ARBA00035477"/>
    </source>
</evidence>
<dbReference type="GO" id="GO:0003735">
    <property type="term" value="F:structural constituent of ribosome"/>
    <property type="evidence" value="ECO:0007669"/>
    <property type="project" value="InterPro"/>
</dbReference>
<reference evidence="6 7" key="1">
    <citation type="journal article" date="2016" name="Nat. Commun.">
        <title>Thousands of microbial genomes shed light on interconnected biogeochemical processes in an aquifer system.</title>
        <authorList>
            <person name="Anantharaman K."/>
            <person name="Brown C.T."/>
            <person name="Hug L.A."/>
            <person name="Sharon I."/>
            <person name="Castelle C.J."/>
            <person name="Probst A.J."/>
            <person name="Thomas B.C."/>
            <person name="Singh A."/>
            <person name="Wilkins M.J."/>
            <person name="Karaoz U."/>
            <person name="Brodie E.L."/>
            <person name="Williams K.H."/>
            <person name="Hubbard S.S."/>
            <person name="Banfield J.F."/>
        </authorList>
    </citation>
    <scope>NUCLEOTIDE SEQUENCE [LARGE SCALE GENOMIC DNA]</scope>
</reference>
<evidence type="ECO:0000256" key="2">
    <source>
        <dbReference type="ARBA" id="ARBA00022980"/>
    </source>
</evidence>
<dbReference type="EMBL" id="MGGL01000004">
    <property type="protein sequence ID" value="OGM27499.1"/>
    <property type="molecule type" value="Genomic_DNA"/>
</dbReference>
<keyword evidence="2 6" id="KW-0689">Ribosomal protein</keyword>
<dbReference type="PANTHER" id="PTHR15893">
    <property type="entry name" value="RIBOSOMAL PROTEIN L27"/>
    <property type="match status" value="1"/>
</dbReference>
<evidence type="ECO:0000256" key="3">
    <source>
        <dbReference type="ARBA" id="ARBA00023274"/>
    </source>
</evidence>
<gene>
    <name evidence="6" type="ORF">A2628_01785</name>
</gene>
<evidence type="ECO:0000313" key="7">
    <source>
        <dbReference type="Proteomes" id="UP000179221"/>
    </source>
</evidence>
<dbReference type="InterPro" id="IPR018261">
    <property type="entry name" value="Ribosomal_bL27_CS"/>
</dbReference>
<dbReference type="AlphaFoldDB" id="A0A1F7YKU6"/>
<comment type="caution">
    <text evidence="6">The sequence shown here is derived from an EMBL/GenBank/DDBJ whole genome shotgun (WGS) entry which is preliminary data.</text>
</comment>
<sequence length="81" mass="8949">MSKKKQGGKLIQQKRPRPKYLGLKVGDGEKVSVGSILIRQRGTRYLAGVGVKVGRDHTLFSLVDGKVKFSTKLGRKRISVI</sequence>
<dbReference type="PANTHER" id="PTHR15893:SF0">
    <property type="entry name" value="LARGE RIBOSOMAL SUBUNIT PROTEIN BL27M"/>
    <property type="match status" value="1"/>
</dbReference>
<dbReference type="Proteomes" id="UP000179221">
    <property type="component" value="Unassembled WGS sequence"/>
</dbReference>
<name>A0A1F7YKU6_9BACT</name>
<organism evidence="6 7">
    <name type="scientific">Candidatus Woesebacteria bacterium RIFCSPHIGHO2_01_FULL_40_22</name>
    <dbReference type="NCBI Taxonomy" id="1802499"/>
    <lineage>
        <taxon>Bacteria</taxon>
        <taxon>Candidatus Woeseibacteriota</taxon>
    </lineage>
</organism>
<keyword evidence="3" id="KW-0687">Ribonucleoprotein</keyword>